<reference evidence="4 5" key="1">
    <citation type="journal article" date="2019" name="Microorganisms">
        <title>Paenibacillus lutrae sp. nov., A Chitinolytic Species Isolated from A River Otter in Castril Natural Park, Granada, Spain.</title>
        <authorList>
            <person name="Rodriguez M."/>
            <person name="Reina J.C."/>
            <person name="Bejar V."/>
            <person name="Llamas I."/>
        </authorList>
    </citation>
    <scope>NUCLEOTIDE SEQUENCE [LARGE SCALE GENOMIC DNA]</scope>
    <source>
        <strain evidence="4 5">N10</strain>
    </source>
</reference>
<keyword evidence="5" id="KW-1185">Reference proteome</keyword>
<gene>
    <name evidence="4" type="ORF">EDM21_04825</name>
</gene>
<dbReference type="AlphaFoldDB" id="A0A7X3FGA2"/>
<dbReference type="RefSeq" id="WP_157333361.1">
    <property type="nucleotide sequence ID" value="NZ_RHLK01000002.1"/>
</dbReference>
<keyword evidence="1 4" id="KW-0808">Transferase</keyword>
<dbReference type="OrthoDB" id="9802794at2"/>
<dbReference type="InterPro" id="IPR004821">
    <property type="entry name" value="Cyt_trans-like"/>
</dbReference>
<dbReference type="PANTHER" id="PTHR43793:SF2">
    <property type="entry name" value="BIFUNCTIONAL PROTEIN HLDE"/>
    <property type="match status" value="1"/>
</dbReference>
<evidence type="ECO:0000256" key="1">
    <source>
        <dbReference type="ARBA" id="ARBA00022679"/>
    </source>
</evidence>
<dbReference type="Pfam" id="PF01467">
    <property type="entry name" value="CTP_transf_like"/>
    <property type="match status" value="1"/>
</dbReference>
<evidence type="ECO:0000313" key="5">
    <source>
        <dbReference type="Proteomes" id="UP000490800"/>
    </source>
</evidence>
<dbReference type="EMBL" id="RHLK01000002">
    <property type="protein sequence ID" value="MVO98846.1"/>
    <property type="molecule type" value="Genomic_DNA"/>
</dbReference>
<dbReference type="InterPro" id="IPR050385">
    <property type="entry name" value="Archaeal_FAD_synthase"/>
</dbReference>
<protein>
    <submittedName>
        <fullName evidence="4">Adenylyltransferase/cytidyltransferase family protein</fullName>
    </submittedName>
</protein>
<proteinExistence type="predicted"/>
<dbReference type="PANTHER" id="PTHR43793">
    <property type="entry name" value="FAD SYNTHASE"/>
    <property type="match status" value="1"/>
</dbReference>
<dbReference type="NCBIfam" id="TIGR00125">
    <property type="entry name" value="cyt_tran_rel"/>
    <property type="match status" value="1"/>
</dbReference>
<dbReference type="Proteomes" id="UP000490800">
    <property type="component" value="Unassembled WGS sequence"/>
</dbReference>
<comment type="caution">
    <text evidence="4">The sequence shown here is derived from an EMBL/GenBank/DDBJ whole genome shotgun (WGS) entry which is preliminary data.</text>
</comment>
<name>A0A7X3FGA2_9BACL</name>
<evidence type="ECO:0000256" key="2">
    <source>
        <dbReference type="ARBA" id="ARBA00022695"/>
    </source>
</evidence>
<keyword evidence="2 4" id="KW-0548">Nucleotidyltransferase</keyword>
<sequence>MKGKQSDIQELAGFLERKRITNSKIVLAGGCFDIFHIGHLDYLEAARKLGDVLIVGVNSDESITRIKARPPVFQAKARTAVLAALTVVDYVFEFGEDTLSEQLVRLRPHIFAKGSDYRDRWFPEMEAALEIGCEIRIAGEAKISSSSQLRHLLAPERRRQ</sequence>
<dbReference type="InterPro" id="IPR014729">
    <property type="entry name" value="Rossmann-like_a/b/a_fold"/>
</dbReference>
<accession>A0A7X3FGA2</accession>
<organism evidence="4 5">
    <name type="scientific">Paenibacillus lutrae</name>
    <dbReference type="NCBI Taxonomy" id="2078573"/>
    <lineage>
        <taxon>Bacteria</taxon>
        <taxon>Bacillati</taxon>
        <taxon>Bacillota</taxon>
        <taxon>Bacilli</taxon>
        <taxon>Bacillales</taxon>
        <taxon>Paenibacillaceae</taxon>
        <taxon>Paenibacillus</taxon>
    </lineage>
</organism>
<evidence type="ECO:0000313" key="4">
    <source>
        <dbReference type="EMBL" id="MVO98846.1"/>
    </source>
</evidence>
<evidence type="ECO:0000259" key="3">
    <source>
        <dbReference type="Pfam" id="PF01467"/>
    </source>
</evidence>
<feature type="domain" description="Cytidyltransferase-like" evidence="3">
    <location>
        <begin position="27"/>
        <end position="117"/>
    </location>
</feature>
<dbReference type="Gene3D" id="3.40.50.620">
    <property type="entry name" value="HUPs"/>
    <property type="match status" value="1"/>
</dbReference>
<dbReference type="SUPFAM" id="SSF52374">
    <property type="entry name" value="Nucleotidylyl transferase"/>
    <property type="match status" value="1"/>
</dbReference>
<dbReference type="GO" id="GO:0016779">
    <property type="term" value="F:nucleotidyltransferase activity"/>
    <property type="evidence" value="ECO:0007669"/>
    <property type="project" value="UniProtKB-KW"/>
</dbReference>